<accession>A0A218YUL8</accession>
<proteinExistence type="predicted"/>
<comment type="caution">
    <text evidence="3">The sequence shown here is derived from an EMBL/GenBank/DDBJ whole genome shotgun (WGS) entry which is preliminary data.</text>
</comment>
<evidence type="ECO:0000256" key="2">
    <source>
        <dbReference type="SAM" id="Phobius"/>
    </source>
</evidence>
<evidence type="ECO:0000313" key="3">
    <source>
        <dbReference type="EMBL" id="OWO98778.1"/>
    </source>
</evidence>
<dbReference type="AlphaFoldDB" id="A0A218YUL8"/>
<keyword evidence="4" id="KW-1185">Reference proteome</keyword>
<evidence type="ECO:0008006" key="5">
    <source>
        <dbReference type="Google" id="ProtNLM"/>
    </source>
</evidence>
<name>A0A218YUL8_9HELO</name>
<protein>
    <recommendedName>
        <fullName evidence="5">Rhomboid family membrane protein</fullName>
    </recommendedName>
</protein>
<feature type="coiled-coil region" evidence="1">
    <location>
        <begin position="124"/>
        <end position="155"/>
    </location>
</feature>
<keyword evidence="2" id="KW-1133">Transmembrane helix</keyword>
<keyword evidence="1" id="KW-0175">Coiled coil</keyword>
<evidence type="ECO:0000256" key="1">
    <source>
        <dbReference type="SAM" id="Coils"/>
    </source>
</evidence>
<dbReference type="OrthoDB" id="5411041at2759"/>
<keyword evidence="2" id="KW-0472">Membrane</keyword>
<keyword evidence="2" id="KW-0812">Transmembrane</keyword>
<organism evidence="3 4">
    <name type="scientific">Diplocarpon coronariae</name>
    <dbReference type="NCBI Taxonomy" id="2795749"/>
    <lineage>
        <taxon>Eukaryota</taxon>
        <taxon>Fungi</taxon>
        <taxon>Dikarya</taxon>
        <taxon>Ascomycota</taxon>
        <taxon>Pezizomycotina</taxon>
        <taxon>Leotiomycetes</taxon>
        <taxon>Helotiales</taxon>
        <taxon>Drepanopezizaceae</taxon>
        <taxon>Diplocarpon</taxon>
    </lineage>
</organism>
<dbReference type="EMBL" id="MZNU01000379">
    <property type="protein sequence ID" value="OWO98778.1"/>
    <property type="molecule type" value="Genomic_DNA"/>
</dbReference>
<feature type="transmembrane region" description="Helical" evidence="2">
    <location>
        <begin position="20"/>
        <end position="38"/>
    </location>
</feature>
<dbReference type="InParanoid" id="A0A218YUL8"/>
<gene>
    <name evidence="3" type="ORF">B2J93_4649</name>
</gene>
<reference evidence="3 4" key="1">
    <citation type="submission" date="2017-04" db="EMBL/GenBank/DDBJ databases">
        <title>Draft genome sequence of Marssonina coronaria NL1: causal agent of apple blotch.</title>
        <authorList>
            <person name="Cheng Q."/>
        </authorList>
    </citation>
    <scope>NUCLEOTIDE SEQUENCE [LARGE SCALE GENOMIC DNA]</scope>
    <source>
        <strain evidence="3 4">NL1</strain>
    </source>
</reference>
<sequence>MSTTTPAAPSSSTTTSRDALIHNLALGALIVCPIIILIPPRKLDFYTVVLSAGFFAGSNELVREYTGASIASRFGSRAASIVNRDLPPKALETQRLLREEKAARAKAAGMEDPGQEAEGINKVLEAVRRREAVKRRELEAKQEESKQKAEETVKEDGLLRKVWLGAEGPDWKAKRDKREKEALEEGRGYGGLIMDQIYEVWGWSKNKVEEVKEIDEKVAKKEQEGNK</sequence>
<evidence type="ECO:0000313" key="4">
    <source>
        <dbReference type="Proteomes" id="UP000242519"/>
    </source>
</evidence>
<dbReference type="Proteomes" id="UP000242519">
    <property type="component" value="Unassembled WGS sequence"/>
</dbReference>